<organism evidence="2 3">
    <name type="scientific">Candidatus Sulfobium mesophilum</name>
    <dbReference type="NCBI Taxonomy" id="2016548"/>
    <lineage>
        <taxon>Bacteria</taxon>
        <taxon>Pseudomonadati</taxon>
        <taxon>Nitrospirota</taxon>
        <taxon>Nitrospiria</taxon>
        <taxon>Nitrospirales</taxon>
        <taxon>Nitrospiraceae</taxon>
        <taxon>Candidatus Sulfobium</taxon>
    </lineage>
</organism>
<dbReference type="OrthoDB" id="5430146at2"/>
<keyword evidence="1" id="KW-0812">Transmembrane</keyword>
<dbReference type="EMBL" id="OUUY01000088">
    <property type="protein sequence ID" value="SPQ01075.1"/>
    <property type="molecule type" value="Genomic_DNA"/>
</dbReference>
<name>A0A2U3QI82_9BACT</name>
<keyword evidence="1" id="KW-0472">Membrane</keyword>
<dbReference type="AlphaFoldDB" id="A0A2U3QI82"/>
<keyword evidence="1" id="KW-1133">Transmembrane helix</keyword>
<evidence type="ECO:0000313" key="2">
    <source>
        <dbReference type="EMBL" id="SPQ01075.1"/>
    </source>
</evidence>
<sequence>MDFKMLDEEVSRRGLIKGAAGLAGVVALTAGGLGFLSKAEAAKKGAGELPFPYKKFTDAEIKEAGNIAHDNWFKGFCSYAALSGGLTILRRKIGEPYTSFPMELTTFAHGGTSGWGGTCGTLIGAGVLSTLCAGPKIGEAINNEVCNFYATSALPIFVPDHPKAQIKTTSTSNSPLCHLSVGKWMQKEGVGFLSPQQMDRCGRLAADMCMKTIEYLNLWADGKFEAKTKAPVMANEIPSQNNCTECHGSNIPKTSGKFGTGLDLLKSGH</sequence>
<dbReference type="InterPro" id="IPR006311">
    <property type="entry name" value="TAT_signal"/>
</dbReference>
<dbReference type="PROSITE" id="PS51318">
    <property type="entry name" value="TAT"/>
    <property type="match status" value="1"/>
</dbReference>
<proteinExistence type="predicted"/>
<keyword evidence="3" id="KW-1185">Reference proteome</keyword>
<gene>
    <name evidence="2" type="ORF">NBG4_410023</name>
</gene>
<evidence type="ECO:0000313" key="3">
    <source>
        <dbReference type="Proteomes" id="UP000245125"/>
    </source>
</evidence>
<dbReference type="Proteomes" id="UP000245125">
    <property type="component" value="Unassembled WGS sequence"/>
</dbReference>
<accession>A0A2U3QI82</accession>
<feature type="transmembrane region" description="Helical" evidence="1">
    <location>
        <begin position="15"/>
        <end position="36"/>
    </location>
</feature>
<protein>
    <submittedName>
        <fullName evidence="2">Chain A, iron centre cytochrome c protein</fullName>
    </submittedName>
</protein>
<evidence type="ECO:0000256" key="1">
    <source>
        <dbReference type="SAM" id="Phobius"/>
    </source>
</evidence>
<dbReference type="SUPFAM" id="SSF48695">
    <property type="entry name" value="Multiheme cytochromes"/>
    <property type="match status" value="1"/>
</dbReference>
<reference evidence="3" key="1">
    <citation type="submission" date="2018-03" db="EMBL/GenBank/DDBJ databases">
        <authorList>
            <person name="Zecchin S."/>
        </authorList>
    </citation>
    <scope>NUCLEOTIDE SEQUENCE [LARGE SCALE GENOMIC DNA]</scope>
</reference>
<dbReference type="InterPro" id="IPR036280">
    <property type="entry name" value="Multihaem_cyt_sf"/>
</dbReference>